<evidence type="ECO:0000313" key="1">
    <source>
        <dbReference type="EMBL" id="KIM73427.1"/>
    </source>
</evidence>
<dbReference type="EMBL" id="KN833082">
    <property type="protein sequence ID" value="KIM73427.1"/>
    <property type="molecule type" value="Genomic_DNA"/>
</dbReference>
<dbReference type="HOGENOM" id="CLU_3069538_0_0_1"/>
<reference evidence="2" key="2">
    <citation type="submission" date="2015-01" db="EMBL/GenBank/DDBJ databases">
        <title>Evolutionary Origins and Diversification of the Mycorrhizal Mutualists.</title>
        <authorList>
            <consortium name="DOE Joint Genome Institute"/>
            <consortium name="Mycorrhizal Genomics Consortium"/>
            <person name="Kohler A."/>
            <person name="Kuo A."/>
            <person name="Nagy L.G."/>
            <person name="Floudas D."/>
            <person name="Copeland A."/>
            <person name="Barry K.W."/>
            <person name="Cichocki N."/>
            <person name="Veneault-Fourrey C."/>
            <person name="LaButti K."/>
            <person name="Lindquist E.A."/>
            <person name="Lipzen A."/>
            <person name="Lundell T."/>
            <person name="Morin E."/>
            <person name="Murat C."/>
            <person name="Riley R."/>
            <person name="Ohm R."/>
            <person name="Sun H."/>
            <person name="Tunlid A."/>
            <person name="Henrissat B."/>
            <person name="Grigoriev I.V."/>
            <person name="Hibbett D.S."/>
            <person name="Martin F."/>
        </authorList>
    </citation>
    <scope>NUCLEOTIDE SEQUENCE [LARGE SCALE GENOMIC DNA]</scope>
    <source>
        <strain evidence="2">F 1598</strain>
    </source>
</reference>
<organism evidence="1 2">
    <name type="scientific">Piloderma croceum (strain F 1598)</name>
    <dbReference type="NCBI Taxonomy" id="765440"/>
    <lineage>
        <taxon>Eukaryota</taxon>
        <taxon>Fungi</taxon>
        <taxon>Dikarya</taxon>
        <taxon>Basidiomycota</taxon>
        <taxon>Agaricomycotina</taxon>
        <taxon>Agaricomycetes</taxon>
        <taxon>Agaricomycetidae</taxon>
        <taxon>Atheliales</taxon>
        <taxon>Atheliaceae</taxon>
        <taxon>Piloderma</taxon>
    </lineage>
</organism>
<evidence type="ECO:0000313" key="2">
    <source>
        <dbReference type="Proteomes" id="UP000054166"/>
    </source>
</evidence>
<dbReference type="Proteomes" id="UP000054166">
    <property type="component" value="Unassembled WGS sequence"/>
</dbReference>
<keyword evidence="2" id="KW-1185">Reference proteome</keyword>
<sequence length="53" mass="6560">MSMEHRPATVQDNQKRRRGCIYARQSMHMDLFYFGKEWMDGIEIRYILCFRGW</sequence>
<reference evidence="1 2" key="1">
    <citation type="submission" date="2014-04" db="EMBL/GenBank/DDBJ databases">
        <authorList>
            <consortium name="DOE Joint Genome Institute"/>
            <person name="Kuo A."/>
            <person name="Tarkka M."/>
            <person name="Buscot F."/>
            <person name="Kohler A."/>
            <person name="Nagy L.G."/>
            <person name="Floudas D."/>
            <person name="Copeland A."/>
            <person name="Barry K.W."/>
            <person name="Cichocki N."/>
            <person name="Veneault-Fourrey C."/>
            <person name="LaButti K."/>
            <person name="Lindquist E.A."/>
            <person name="Lipzen A."/>
            <person name="Lundell T."/>
            <person name="Morin E."/>
            <person name="Murat C."/>
            <person name="Sun H."/>
            <person name="Tunlid A."/>
            <person name="Henrissat B."/>
            <person name="Grigoriev I.V."/>
            <person name="Hibbett D.S."/>
            <person name="Martin F."/>
            <person name="Nordberg H.P."/>
            <person name="Cantor M.N."/>
            <person name="Hua S.X."/>
        </authorList>
    </citation>
    <scope>NUCLEOTIDE SEQUENCE [LARGE SCALE GENOMIC DNA]</scope>
    <source>
        <strain evidence="1 2">F 1598</strain>
    </source>
</reference>
<gene>
    <name evidence="1" type="ORF">PILCRDRAFT_727570</name>
</gene>
<name>A0A0C3B7Z7_PILCF</name>
<proteinExistence type="predicted"/>
<dbReference type="InParanoid" id="A0A0C3B7Z7"/>
<accession>A0A0C3B7Z7</accession>
<dbReference type="AlphaFoldDB" id="A0A0C3B7Z7"/>
<protein>
    <submittedName>
        <fullName evidence="1">Uncharacterized protein</fullName>
    </submittedName>
</protein>